<dbReference type="InterPro" id="IPR056021">
    <property type="entry name" value="DUF7600"/>
</dbReference>
<sequence length="488" mass="55659">MAQREVISRHGFLFHEACWSLLEKAVRPGKVPRIRLFDVCNSLPFPLHGDSISWGHDYGGRSFIDAGHHFPPGDRFGDREYTEPDRVFSSDPYDIPDVERLLRRNHKHHGRVSVSARFLKSFCAEIATYLPTTDVLNARLASRAFWPTFHSQQFWGSRFRGGFDRSWLFEAWDGERARDWRWLYHRTNDAHIGPGLQNRKRIWTLILKLLDILSLRWNPLPESSSPCLIDFEISPWSQAGGCRLLHKQRVSVPDNLAQFSASSVRVGDLEYIAGIKLTTVTGETVQLGYQAVNERSLALSDVRGFNLAIGLRGIQALQCITGGASTSRWLGCLDDSSKTKRLALSDRVAALEAGFDGCKMVSLAVCQRMTSSTRAPQVEDKLRNLAMWYPDIPGSTLCLNDNSFLPRDHYVDGYKPLVWHLTRISARCWGVIHRIDFSYNKESPVEHQTFGRHKPRYCENVIHFSIDGPGGEVINAIEVYQYIIRRIF</sequence>
<evidence type="ECO:0000313" key="2">
    <source>
        <dbReference type="EMBL" id="KAK1772859.1"/>
    </source>
</evidence>
<dbReference type="EMBL" id="MU838997">
    <property type="protein sequence ID" value="KAK1772859.1"/>
    <property type="molecule type" value="Genomic_DNA"/>
</dbReference>
<dbReference type="AlphaFoldDB" id="A0AAJ0FRW8"/>
<gene>
    <name evidence="2" type="ORF">QBC33DRAFT_575289</name>
</gene>
<reference evidence="2" key="1">
    <citation type="submission" date="2023-06" db="EMBL/GenBank/DDBJ databases">
        <title>Genome-scale phylogeny and comparative genomics of the fungal order Sordariales.</title>
        <authorList>
            <consortium name="Lawrence Berkeley National Laboratory"/>
            <person name="Hensen N."/>
            <person name="Bonometti L."/>
            <person name="Westerberg I."/>
            <person name="Brannstrom I.O."/>
            <person name="Guillou S."/>
            <person name="Cros-Aarteil S."/>
            <person name="Calhoun S."/>
            <person name="Haridas S."/>
            <person name="Kuo A."/>
            <person name="Mondo S."/>
            <person name="Pangilinan J."/>
            <person name="Riley R."/>
            <person name="Labutti K."/>
            <person name="Andreopoulos B."/>
            <person name="Lipzen A."/>
            <person name="Chen C."/>
            <person name="Yanf M."/>
            <person name="Daum C."/>
            <person name="Ng V."/>
            <person name="Clum A."/>
            <person name="Steindorff A."/>
            <person name="Ohm R."/>
            <person name="Martin F."/>
            <person name="Silar P."/>
            <person name="Natvig D."/>
            <person name="Lalanne C."/>
            <person name="Gautier V."/>
            <person name="Ament-Velasquez S.L."/>
            <person name="Kruys A."/>
            <person name="Hutchinson M.I."/>
            <person name="Powell A.J."/>
            <person name="Barry K."/>
            <person name="Miller A.N."/>
            <person name="Grigoriev I.V."/>
            <person name="Debuchy R."/>
            <person name="Gladieux P."/>
            <person name="Thoren M.H."/>
            <person name="Johannesson H."/>
        </authorList>
    </citation>
    <scope>NUCLEOTIDE SEQUENCE</scope>
    <source>
        <strain evidence="2">8032-3</strain>
    </source>
</reference>
<dbReference type="GeneID" id="85314003"/>
<proteinExistence type="predicted"/>
<comment type="caution">
    <text evidence="2">The sequence shown here is derived from an EMBL/GenBank/DDBJ whole genome shotgun (WGS) entry which is preliminary data.</text>
</comment>
<organism evidence="2 3">
    <name type="scientific">Phialemonium atrogriseum</name>
    <dbReference type="NCBI Taxonomy" id="1093897"/>
    <lineage>
        <taxon>Eukaryota</taxon>
        <taxon>Fungi</taxon>
        <taxon>Dikarya</taxon>
        <taxon>Ascomycota</taxon>
        <taxon>Pezizomycotina</taxon>
        <taxon>Sordariomycetes</taxon>
        <taxon>Sordariomycetidae</taxon>
        <taxon>Cephalothecales</taxon>
        <taxon>Cephalothecaceae</taxon>
        <taxon>Phialemonium</taxon>
    </lineage>
</organism>
<feature type="domain" description="DUF7600" evidence="1">
    <location>
        <begin position="240"/>
        <end position="368"/>
    </location>
</feature>
<keyword evidence="3" id="KW-1185">Reference proteome</keyword>
<protein>
    <submittedName>
        <fullName evidence="2">F-box domain-containing protein</fullName>
    </submittedName>
</protein>
<dbReference type="Pfam" id="PF24539">
    <property type="entry name" value="DUF7600"/>
    <property type="match status" value="1"/>
</dbReference>
<evidence type="ECO:0000313" key="3">
    <source>
        <dbReference type="Proteomes" id="UP001244011"/>
    </source>
</evidence>
<evidence type="ECO:0000259" key="1">
    <source>
        <dbReference type="Pfam" id="PF24539"/>
    </source>
</evidence>
<dbReference type="Proteomes" id="UP001244011">
    <property type="component" value="Unassembled WGS sequence"/>
</dbReference>
<accession>A0AAJ0FRW8</accession>
<name>A0AAJ0FRW8_9PEZI</name>
<dbReference type="RefSeq" id="XP_060289072.1">
    <property type="nucleotide sequence ID" value="XM_060430816.1"/>
</dbReference>